<dbReference type="GO" id="GO:0003684">
    <property type="term" value="F:damaged DNA binding"/>
    <property type="evidence" value="ECO:0007669"/>
    <property type="project" value="InterPro"/>
</dbReference>
<feature type="active site" evidence="2">
    <location>
        <position position="145"/>
    </location>
</feature>
<dbReference type="PANTHER" id="PTHR11076">
    <property type="entry name" value="DNA REPAIR POLYMERASE UMUC / TRANSFERASE FAMILY MEMBER"/>
    <property type="match status" value="1"/>
</dbReference>
<gene>
    <name evidence="2" type="primary">dinB</name>
    <name evidence="5" type="ORF">ENR23_04145</name>
</gene>
<evidence type="ECO:0000256" key="1">
    <source>
        <dbReference type="ARBA" id="ARBA00010945"/>
    </source>
</evidence>
<keyword evidence="2" id="KW-0227">DNA damage</keyword>
<dbReference type="SUPFAM" id="SSF56672">
    <property type="entry name" value="DNA/RNA polymerases"/>
    <property type="match status" value="1"/>
</dbReference>
<dbReference type="GO" id="GO:0042276">
    <property type="term" value="P:error-prone translesion synthesis"/>
    <property type="evidence" value="ECO:0007669"/>
    <property type="project" value="TreeGrafter"/>
</dbReference>
<dbReference type="Gene3D" id="1.10.150.20">
    <property type="entry name" value="5' to 3' exonuclease, C-terminal subdomain"/>
    <property type="match status" value="1"/>
</dbReference>
<feature type="site" description="Substrate discrimination" evidence="2">
    <location>
        <position position="60"/>
    </location>
</feature>
<feature type="binding site" evidence="2">
    <location>
        <position position="144"/>
    </location>
    <ligand>
        <name>Mg(2+)</name>
        <dbReference type="ChEBI" id="CHEBI:18420"/>
    </ligand>
</feature>
<comment type="subcellular location">
    <subcellularLocation>
        <location evidence="2">Cytoplasm</location>
    </subcellularLocation>
</comment>
<dbReference type="GO" id="GO:0005829">
    <property type="term" value="C:cytosol"/>
    <property type="evidence" value="ECO:0007669"/>
    <property type="project" value="TreeGrafter"/>
</dbReference>
<dbReference type="InterPro" id="IPR043128">
    <property type="entry name" value="Rev_trsase/Diguanyl_cyclase"/>
</dbReference>
<name>A0A832I0T9_UNCEI</name>
<keyword evidence="2" id="KW-0460">Magnesium</keyword>
<keyword evidence="2" id="KW-0479">Metal-binding</keyword>
<comment type="caution">
    <text evidence="5">The sequence shown here is derived from an EMBL/GenBank/DDBJ whole genome shotgun (WGS) entry which is preliminary data.</text>
</comment>
<evidence type="ECO:0000313" key="5">
    <source>
        <dbReference type="EMBL" id="HGZ42609.1"/>
    </source>
</evidence>
<sequence length="447" mass="47780">MRAERGAAVERGAEHGAPGPAPDHETRGAAPGSGGAAAAPWRGDAPATPTVLHVDIDAFFAAIEQQRDPRLRGRPVIVGAGVIASCSYEARARGLKAGMPLSEARRLCPEAVVIAGHAQVYRCFAEAIFERCRAVSPAVETYLDEAYCDLTGTERLHGGPLAAARRLKAEVLEATGLTVTCGVGPNRMLARLIGKTAKPDGLARIEAHEAEAFLTAQPVERLPGIGHAHARTLRSMNVRTVGELRALGPEVLAALFGAPGRLIHERAFGRDTAAVQAREVPLSISRETSFHRDTADRAELEGMLEYLAGRACRTARELGLRPRTVAVRLRYTDGERAAQARSLKVPSDADPVVIGLARDLLGRLFTRRVALHHLGLALSGFVPAAAEQGALFDEAEAGRRAALYRAFDGVRRAYGHGVLVSGRALHLRGRLEEDTHGFVLRTPSLTK</sequence>
<dbReference type="Gene3D" id="3.30.1490.100">
    <property type="entry name" value="DNA polymerase, Y-family, little finger domain"/>
    <property type="match status" value="1"/>
</dbReference>
<dbReference type="PROSITE" id="PS50173">
    <property type="entry name" value="UMUC"/>
    <property type="match status" value="1"/>
</dbReference>
<dbReference type="InterPro" id="IPR017961">
    <property type="entry name" value="DNA_pol_Y-fam_little_finger"/>
</dbReference>
<evidence type="ECO:0000256" key="2">
    <source>
        <dbReference type="HAMAP-Rule" id="MF_01113"/>
    </source>
</evidence>
<dbReference type="EMBL" id="DSQF01000008">
    <property type="protein sequence ID" value="HGZ42609.1"/>
    <property type="molecule type" value="Genomic_DNA"/>
</dbReference>
<dbReference type="GO" id="GO:0000287">
    <property type="term" value="F:magnesium ion binding"/>
    <property type="evidence" value="ECO:0007669"/>
    <property type="project" value="UniProtKB-UniRule"/>
</dbReference>
<keyword evidence="2" id="KW-0234">DNA repair</keyword>
<dbReference type="InterPro" id="IPR036775">
    <property type="entry name" value="DNA_pol_Y-fam_lit_finger_sf"/>
</dbReference>
<proteinExistence type="inferred from homology"/>
<protein>
    <recommendedName>
        <fullName evidence="2">DNA polymerase IV</fullName>
        <shortName evidence="2">Pol IV</shortName>
        <ecNumber evidence="2">2.7.7.7</ecNumber>
    </recommendedName>
</protein>
<dbReference type="InterPro" id="IPR022880">
    <property type="entry name" value="DNApol_IV"/>
</dbReference>
<keyword evidence="2" id="KW-0515">Mutator protein</keyword>
<dbReference type="GO" id="GO:0003887">
    <property type="term" value="F:DNA-directed DNA polymerase activity"/>
    <property type="evidence" value="ECO:0007669"/>
    <property type="project" value="UniProtKB-UniRule"/>
</dbReference>
<dbReference type="PANTHER" id="PTHR11076:SF33">
    <property type="entry name" value="DNA POLYMERASE KAPPA"/>
    <property type="match status" value="1"/>
</dbReference>
<dbReference type="HAMAP" id="MF_01113">
    <property type="entry name" value="DNApol_IV"/>
    <property type="match status" value="1"/>
</dbReference>
<reference evidence="5" key="1">
    <citation type="journal article" date="2020" name="mSystems">
        <title>Genome- and Community-Level Interaction Insights into Carbon Utilization and Element Cycling Functions of Hydrothermarchaeota in Hydrothermal Sediment.</title>
        <authorList>
            <person name="Zhou Z."/>
            <person name="Liu Y."/>
            <person name="Xu W."/>
            <person name="Pan J."/>
            <person name="Luo Z.H."/>
            <person name="Li M."/>
        </authorList>
    </citation>
    <scope>NUCLEOTIDE SEQUENCE [LARGE SCALE GENOMIC DNA]</scope>
    <source>
        <strain evidence="5">SpSt-381</strain>
    </source>
</reference>
<dbReference type="InterPro" id="IPR050116">
    <property type="entry name" value="DNA_polymerase-Y"/>
</dbReference>
<comment type="catalytic activity">
    <reaction evidence="2">
        <text>DNA(n) + a 2'-deoxyribonucleoside 5'-triphosphate = DNA(n+1) + diphosphate</text>
        <dbReference type="Rhea" id="RHEA:22508"/>
        <dbReference type="Rhea" id="RHEA-COMP:17339"/>
        <dbReference type="Rhea" id="RHEA-COMP:17340"/>
        <dbReference type="ChEBI" id="CHEBI:33019"/>
        <dbReference type="ChEBI" id="CHEBI:61560"/>
        <dbReference type="ChEBI" id="CHEBI:173112"/>
        <dbReference type="EC" id="2.7.7.7"/>
    </reaction>
</comment>
<keyword evidence="2" id="KW-0548">Nucleotidyltransferase</keyword>
<dbReference type="InterPro" id="IPR001126">
    <property type="entry name" value="UmuC"/>
</dbReference>
<accession>A0A832I0T9</accession>
<evidence type="ECO:0000256" key="3">
    <source>
        <dbReference type="SAM" id="MobiDB-lite"/>
    </source>
</evidence>
<feature type="domain" description="UmuC" evidence="4">
    <location>
        <begin position="51"/>
        <end position="226"/>
    </location>
</feature>
<keyword evidence="2" id="KW-0808">Transferase</keyword>
<dbReference type="Pfam" id="PF11799">
    <property type="entry name" value="IMS_C"/>
    <property type="match status" value="1"/>
</dbReference>
<dbReference type="Gene3D" id="3.30.70.270">
    <property type="match status" value="1"/>
</dbReference>
<organism evidence="5">
    <name type="scientific">Eiseniibacteriota bacterium</name>
    <dbReference type="NCBI Taxonomy" id="2212470"/>
    <lineage>
        <taxon>Bacteria</taxon>
        <taxon>Candidatus Eiseniibacteriota</taxon>
    </lineage>
</organism>
<keyword evidence="2" id="KW-0239">DNA-directed DNA polymerase</keyword>
<comment type="cofactor">
    <cofactor evidence="2">
        <name>Mg(2+)</name>
        <dbReference type="ChEBI" id="CHEBI:18420"/>
    </cofactor>
    <text evidence="2">Binds 2 magnesium ions per subunit.</text>
</comment>
<dbReference type="CDD" id="cd03586">
    <property type="entry name" value="PolY_Pol_IV_kappa"/>
    <property type="match status" value="1"/>
</dbReference>
<dbReference type="InterPro" id="IPR043502">
    <property type="entry name" value="DNA/RNA_pol_sf"/>
</dbReference>
<keyword evidence="2" id="KW-0238">DNA-binding</keyword>
<dbReference type="GO" id="GO:0009432">
    <property type="term" value="P:SOS response"/>
    <property type="evidence" value="ECO:0007669"/>
    <property type="project" value="TreeGrafter"/>
</dbReference>
<dbReference type="AlphaFoldDB" id="A0A832I0T9"/>
<dbReference type="GO" id="GO:0006281">
    <property type="term" value="P:DNA repair"/>
    <property type="evidence" value="ECO:0007669"/>
    <property type="project" value="UniProtKB-UniRule"/>
</dbReference>
<dbReference type="GO" id="GO:0006261">
    <property type="term" value="P:DNA-templated DNA replication"/>
    <property type="evidence" value="ECO:0007669"/>
    <property type="project" value="UniProtKB-UniRule"/>
</dbReference>
<feature type="region of interest" description="Disordered" evidence="3">
    <location>
        <begin position="1"/>
        <end position="44"/>
    </location>
</feature>
<dbReference type="SUPFAM" id="SSF100879">
    <property type="entry name" value="Lesion bypass DNA polymerase (Y-family), little finger domain"/>
    <property type="match status" value="1"/>
</dbReference>
<feature type="compositionally biased region" description="Basic and acidic residues" evidence="3">
    <location>
        <begin position="1"/>
        <end position="14"/>
    </location>
</feature>
<dbReference type="EC" id="2.7.7.7" evidence="2"/>
<feature type="binding site" evidence="2">
    <location>
        <position position="55"/>
    </location>
    <ligand>
        <name>Mg(2+)</name>
        <dbReference type="ChEBI" id="CHEBI:18420"/>
    </ligand>
</feature>
<dbReference type="Gene3D" id="3.40.1170.60">
    <property type="match status" value="1"/>
</dbReference>
<keyword evidence="2" id="KW-0235">DNA replication</keyword>
<comment type="subunit">
    <text evidence="2">Monomer.</text>
</comment>
<evidence type="ECO:0000259" key="4">
    <source>
        <dbReference type="PROSITE" id="PS50173"/>
    </source>
</evidence>
<keyword evidence="2" id="KW-0963">Cytoplasm</keyword>
<comment type="similarity">
    <text evidence="1 2">Belongs to the DNA polymerase type-Y family.</text>
</comment>
<comment type="function">
    <text evidence="2">Poorly processive, error-prone DNA polymerase involved in untargeted mutagenesis. Copies undamaged DNA at stalled replication forks, which arise in vivo from mismatched or misaligned primer ends. These misaligned primers can be extended by PolIV. Exhibits no 3'-5' exonuclease (proofreading) activity. May be involved in translesional synthesis, in conjunction with the beta clamp from PolIII.</text>
</comment>
<dbReference type="Pfam" id="PF00817">
    <property type="entry name" value="IMS"/>
    <property type="match status" value="1"/>
</dbReference>